<reference evidence="2" key="5">
    <citation type="journal article" date="2021" name="G3 (Bethesda)">
        <title>Aegilops tauschii genome assembly Aet v5.0 features greater sequence contiguity and improved annotation.</title>
        <authorList>
            <person name="Wang L."/>
            <person name="Zhu T."/>
            <person name="Rodriguez J.C."/>
            <person name="Deal K.R."/>
            <person name="Dubcovsky J."/>
            <person name="McGuire P.E."/>
            <person name="Lux T."/>
            <person name="Spannagl M."/>
            <person name="Mayer K.F.X."/>
            <person name="Baldrich P."/>
            <person name="Meyers B.C."/>
            <person name="Huo N."/>
            <person name="Gu Y.Q."/>
            <person name="Zhou H."/>
            <person name="Devos K.M."/>
            <person name="Bennetzen J.L."/>
            <person name="Unver T."/>
            <person name="Budak H."/>
            <person name="Gulick P.J."/>
            <person name="Galiba G."/>
            <person name="Kalapos B."/>
            <person name="Nelson D.R."/>
            <person name="Li P."/>
            <person name="You F.M."/>
            <person name="Luo M.C."/>
            <person name="Dvorak J."/>
        </authorList>
    </citation>
    <scope>NUCLEOTIDE SEQUENCE [LARGE SCALE GENOMIC DNA]</scope>
    <source>
        <strain evidence="2">cv. AL8/78</strain>
    </source>
</reference>
<reference evidence="3" key="1">
    <citation type="journal article" date="2014" name="Science">
        <title>Ancient hybridizations among the ancestral genomes of bread wheat.</title>
        <authorList>
            <consortium name="International Wheat Genome Sequencing Consortium,"/>
            <person name="Marcussen T."/>
            <person name="Sandve S.R."/>
            <person name="Heier L."/>
            <person name="Spannagl M."/>
            <person name="Pfeifer M."/>
            <person name="Jakobsen K.S."/>
            <person name="Wulff B.B."/>
            <person name="Steuernagel B."/>
            <person name="Mayer K.F."/>
            <person name="Olsen O.A."/>
        </authorList>
    </citation>
    <scope>NUCLEOTIDE SEQUENCE [LARGE SCALE GENOMIC DNA]</scope>
    <source>
        <strain evidence="3">cv. AL8/78</strain>
    </source>
</reference>
<reference evidence="2" key="4">
    <citation type="submission" date="2019-03" db="UniProtKB">
        <authorList>
            <consortium name="EnsemblPlants"/>
        </authorList>
    </citation>
    <scope>IDENTIFICATION</scope>
</reference>
<feature type="region of interest" description="Disordered" evidence="1">
    <location>
        <begin position="36"/>
        <end position="290"/>
    </location>
</feature>
<protein>
    <submittedName>
        <fullName evidence="2">Uncharacterized protein</fullName>
    </submittedName>
</protein>
<evidence type="ECO:0000313" key="3">
    <source>
        <dbReference type="Proteomes" id="UP000015105"/>
    </source>
</evidence>
<feature type="compositionally biased region" description="Polar residues" evidence="1">
    <location>
        <begin position="259"/>
        <end position="268"/>
    </location>
</feature>
<dbReference type="EnsemblPlants" id="AET6Gv20417400.8">
    <property type="protein sequence ID" value="AET6Gv20417400.8"/>
    <property type="gene ID" value="AET6Gv20417400"/>
</dbReference>
<reference evidence="2" key="3">
    <citation type="journal article" date="2017" name="Nature">
        <title>Genome sequence of the progenitor of the wheat D genome Aegilops tauschii.</title>
        <authorList>
            <person name="Luo M.C."/>
            <person name="Gu Y.Q."/>
            <person name="Puiu D."/>
            <person name="Wang H."/>
            <person name="Twardziok S.O."/>
            <person name="Deal K.R."/>
            <person name="Huo N."/>
            <person name="Zhu T."/>
            <person name="Wang L."/>
            <person name="Wang Y."/>
            <person name="McGuire P.E."/>
            <person name="Liu S."/>
            <person name="Long H."/>
            <person name="Ramasamy R.K."/>
            <person name="Rodriguez J.C."/>
            <person name="Van S.L."/>
            <person name="Yuan L."/>
            <person name="Wang Z."/>
            <person name="Xia Z."/>
            <person name="Xiao L."/>
            <person name="Anderson O.D."/>
            <person name="Ouyang S."/>
            <person name="Liang Y."/>
            <person name="Zimin A.V."/>
            <person name="Pertea G."/>
            <person name="Qi P."/>
            <person name="Bennetzen J.L."/>
            <person name="Dai X."/>
            <person name="Dawson M.W."/>
            <person name="Muller H.G."/>
            <person name="Kugler K."/>
            <person name="Rivarola-Duarte L."/>
            <person name="Spannagl M."/>
            <person name="Mayer K.F.X."/>
            <person name="Lu F.H."/>
            <person name="Bevan M.W."/>
            <person name="Leroy P."/>
            <person name="Li P."/>
            <person name="You F.M."/>
            <person name="Sun Q."/>
            <person name="Liu Z."/>
            <person name="Lyons E."/>
            <person name="Wicker T."/>
            <person name="Salzberg S.L."/>
            <person name="Devos K.M."/>
            <person name="Dvorak J."/>
        </authorList>
    </citation>
    <scope>NUCLEOTIDE SEQUENCE [LARGE SCALE GENOMIC DNA]</scope>
    <source>
        <strain evidence="2">cv. AL8/78</strain>
    </source>
</reference>
<organism evidence="2 3">
    <name type="scientific">Aegilops tauschii subsp. strangulata</name>
    <name type="common">Goatgrass</name>
    <dbReference type="NCBI Taxonomy" id="200361"/>
    <lineage>
        <taxon>Eukaryota</taxon>
        <taxon>Viridiplantae</taxon>
        <taxon>Streptophyta</taxon>
        <taxon>Embryophyta</taxon>
        <taxon>Tracheophyta</taxon>
        <taxon>Spermatophyta</taxon>
        <taxon>Magnoliopsida</taxon>
        <taxon>Liliopsida</taxon>
        <taxon>Poales</taxon>
        <taxon>Poaceae</taxon>
        <taxon>BOP clade</taxon>
        <taxon>Pooideae</taxon>
        <taxon>Triticodae</taxon>
        <taxon>Triticeae</taxon>
        <taxon>Triticinae</taxon>
        <taxon>Aegilops</taxon>
    </lineage>
</organism>
<proteinExistence type="predicted"/>
<feature type="compositionally biased region" description="Basic residues" evidence="1">
    <location>
        <begin position="74"/>
        <end position="86"/>
    </location>
</feature>
<name>A0A453NMD1_AEGTS</name>
<dbReference type="AlphaFoldDB" id="A0A453NMD1"/>
<sequence length="290" mass="29942">MAASAAAQRRRADGMAMDSSLWRAGNRFVRADGVSVAPSWPTPAGVDAPPPVQHARRSMAPWPGQQGPINPRHADRKGRGRGKQKRALPMDQARRDADTAETHRVETSGAAGGPSLTVGALVPAPTGDSSLVATTPEASPDSNQAETAVTEADRASPTPGSSDPMSYRGLAVLSEVPDAQPDGPAILSGQSDVSLMPTPTAGTDAPDQPPRSHACAEEGGDVQPTCGVEVQPTCGANPATRQVEPHTPMRILQRPPAQPTINQPTTTGPPKDLPTLTGMQHGPCNSASGR</sequence>
<feature type="compositionally biased region" description="Basic and acidic residues" evidence="1">
    <location>
        <begin position="92"/>
        <end position="106"/>
    </location>
</feature>
<evidence type="ECO:0000313" key="2">
    <source>
        <dbReference type="EnsemblPlants" id="AET6Gv20417400.8"/>
    </source>
</evidence>
<keyword evidence="3" id="KW-1185">Reference proteome</keyword>
<dbReference type="Proteomes" id="UP000015105">
    <property type="component" value="Chromosome 6D"/>
</dbReference>
<dbReference type="Gramene" id="AET6Gv20417400.8">
    <property type="protein sequence ID" value="AET6Gv20417400.8"/>
    <property type="gene ID" value="AET6Gv20417400"/>
</dbReference>
<accession>A0A453NMD1</accession>
<reference evidence="3" key="2">
    <citation type="journal article" date="2017" name="Nat. Plants">
        <title>The Aegilops tauschii genome reveals multiple impacts of transposons.</title>
        <authorList>
            <person name="Zhao G."/>
            <person name="Zou C."/>
            <person name="Li K."/>
            <person name="Wang K."/>
            <person name="Li T."/>
            <person name="Gao L."/>
            <person name="Zhang X."/>
            <person name="Wang H."/>
            <person name="Yang Z."/>
            <person name="Liu X."/>
            <person name="Jiang W."/>
            <person name="Mao L."/>
            <person name="Kong X."/>
            <person name="Jiao Y."/>
            <person name="Jia J."/>
        </authorList>
    </citation>
    <scope>NUCLEOTIDE SEQUENCE [LARGE SCALE GENOMIC DNA]</scope>
    <source>
        <strain evidence="3">cv. AL8/78</strain>
    </source>
</reference>
<feature type="compositionally biased region" description="Polar residues" evidence="1">
    <location>
        <begin position="127"/>
        <end position="147"/>
    </location>
</feature>
<evidence type="ECO:0000256" key="1">
    <source>
        <dbReference type="SAM" id="MobiDB-lite"/>
    </source>
</evidence>